<keyword evidence="1" id="KW-0812">Transmembrane</keyword>
<dbReference type="Proteomes" id="UP001470230">
    <property type="component" value="Unassembled WGS sequence"/>
</dbReference>
<keyword evidence="1" id="KW-1133">Transmembrane helix</keyword>
<dbReference type="EMBL" id="JAPFFF010000033">
    <property type="protein sequence ID" value="KAK8844204.1"/>
    <property type="molecule type" value="Genomic_DNA"/>
</dbReference>
<evidence type="ECO:0000256" key="1">
    <source>
        <dbReference type="SAM" id="Phobius"/>
    </source>
</evidence>
<evidence type="ECO:0000313" key="2">
    <source>
        <dbReference type="EMBL" id="KAK8834193.1"/>
    </source>
</evidence>
<evidence type="ECO:0000313" key="3">
    <source>
        <dbReference type="EMBL" id="KAK8844204.1"/>
    </source>
</evidence>
<feature type="transmembrane region" description="Helical" evidence="1">
    <location>
        <begin position="135"/>
        <end position="155"/>
    </location>
</feature>
<keyword evidence="4" id="KW-1185">Reference proteome</keyword>
<evidence type="ECO:0008006" key="5">
    <source>
        <dbReference type="Google" id="ProtNLM"/>
    </source>
</evidence>
<comment type="caution">
    <text evidence="3">The sequence shown here is derived from an EMBL/GenBank/DDBJ whole genome shotgun (WGS) entry which is preliminary data.</text>
</comment>
<organism evidence="3 4">
    <name type="scientific">Tritrichomonas musculus</name>
    <dbReference type="NCBI Taxonomy" id="1915356"/>
    <lineage>
        <taxon>Eukaryota</taxon>
        <taxon>Metamonada</taxon>
        <taxon>Parabasalia</taxon>
        <taxon>Tritrichomonadida</taxon>
        <taxon>Tritrichomonadidae</taxon>
        <taxon>Tritrichomonas</taxon>
    </lineage>
</organism>
<gene>
    <name evidence="3" type="ORF">M9Y10_024410</name>
    <name evidence="2" type="ORF">M9Y10_032960</name>
</gene>
<name>A0ABR2HCV4_9EUKA</name>
<keyword evidence="1" id="KW-0472">Membrane</keyword>
<sequence length="159" mass="19036">MTERQHKTKRSIYLYTCQQTNPICQQELRGCRQTFDRHPTFCFIIFMIFHILIGIISIGFTNDIREYKIRYDDKCGLSETNPTGTADIYFNNPPLSGNIFFYFELHDYYQTYFLMAPNNTNLDNFVQSKAVKLNILQSLIFSFYYHIVFIIKTYMFNFL</sequence>
<evidence type="ECO:0000313" key="4">
    <source>
        <dbReference type="Proteomes" id="UP001470230"/>
    </source>
</evidence>
<proteinExistence type="predicted"/>
<protein>
    <recommendedName>
        <fullName evidence="5">Transmembrane protein</fullName>
    </recommendedName>
</protein>
<reference evidence="3 4" key="1">
    <citation type="submission" date="2024-04" db="EMBL/GenBank/DDBJ databases">
        <title>Tritrichomonas musculus Genome.</title>
        <authorList>
            <person name="Alves-Ferreira E."/>
            <person name="Grigg M."/>
            <person name="Lorenzi H."/>
            <person name="Galac M."/>
        </authorList>
    </citation>
    <scope>NUCLEOTIDE SEQUENCE [LARGE SCALE GENOMIC DNA]</scope>
    <source>
        <strain evidence="3 4">EAF2021</strain>
    </source>
</reference>
<feature type="transmembrane region" description="Helical" evidence="1">
    <location>
        <begin position="41"/>
        <end position="60"/>
    </location>
</feature>
<dbReference type="EMBL" id="JAPFFF010000473">
    <property type="protein sequence ID" value="KAK8834193.1"/>
    <property type="molecule type" value="Genomic_DNA"/>
</dbReference>
<accession>A0ABR2HCV4</accession>